<dbReference type="InterPro" id="IPR001932">
    <property type="entry name" value="PPM-type_phosphatase-like_dom"/>
</dbReference>
<dbReference type="KEGG" id="psoj:PHYSODRAFT_463946"/>
<keyword evidence="3" id="KW-1185">Reference proteome</keyword>
<proteinExistence type="predicted"/>
<dbReference type="Proteomes" id="UP000002640">
    <property type="component" value="Unassembled WGS sequence"/>
</dbReference>
<dbReference type="OMA" id="SIDYDAN"/>
<evidence type="ECO:0000313" key="3">
    <source>
        <dbReference type="Proteomes" id="UP000002640"/>
    </source>
</evidence>
<dbReference type="RefSeq" id="XP_009515377.1">
    <property type="nucleotide sequence ID" value="XM_009517082.1"/>
</dbReference>
<accession>G4YH79</accession>
<dbReference type="SMART" id="SM00332">
    <property type="entry name" value="PP2Cc"/>
    <property type="match status" value="1"/>
</dbReference>
<dbReference type="GeneID" id="20653359"/>
<dbReference type="SMR" id="G4YH79"/>
<dbReference type="InterPro" id="IPR036457">
    <property type="entry name" value="PPM-type-like_dom_sf"/>
</dbReference>
<dbReference type="GO" id="GO:0004722">
    <property type="term" value="F:protein serine/threonine phosphatase activity"/>
    <property type="evidence" value="ECO:0007669"/>
    <property type="project" value="InterPro"/>
</dbReference>
<dbReference type="Pfam" id="PF00481">
    <property type="entry name" value="PP2C"/>
    <property type="match status" value="1"/>
</dbReference>
<dbReference type="PANTHER" id="PTHR47992">
    <property type="entry name" value="PROTEIN PHOSPHATASE"/>
    <property type="match status" value="1"/>
</dbReference>
<dbReference type="STRING" id="1094619.G4YH79"/>
<sequence length="162" mass="18079">KWCQEQHGHFVGAFKDAFTRVDAHILQKNPSPDGSTALLVWFLADSTSRRMFYTVNLGDCRAVLCRGGHAVPLTSDHKPSRPDEKKRIEKAGGFVGEKLAYPAYTLLWALGIHVRAFGDRSLKTPTALVSCDPEVTRFQVQEDDLFLVMACDGVWDVLSNQD</sequence>
<feature type="domain" description="PPM-type phosphatase" evidence="1">
    <location>
        <begin position="1"/>
        <end position="162"/>
    </location>
</feature>
<dbReference type="SUPFAM" id="SSF81606">
    <property type="entry name" value="PP2C-like"/>
    <property type="match status" value="1"/>
</dbReference>
<dbReference type="EMBL" id="JH159151">
    <property type="protein sequence ID" value="EGZ28102.1"/>
    <property type="molecule type" value="Genomic_DNA"/>
</dbReference>
<evidence type="ECO:0000259" key="1">
    <source>
        <dbReference type="PROSITE" id="PS51746"/>
    </source>
</evidence>
<dbReference type="AlphaFoldDB" id="G4YH79"/>
<organism evidence="2 3">
    <name type="scientific">Phytophthora sojae (strain P6497)</name>
    <name type="common">Soybean stem and root rot agent</name>
    <name type="synonym">Phytophthora megasperma f. sp. glycines</name>
    <dbReference type="NCBI Taxonomy" id="1094619"/>
    <lineage>
        <taxon>Eukaryota</taxon>
        <taxon>Sar</taxon>
        <taxon>Stramenopiles</taxon>
        <taxon>Oomycota</taxon>
        <taxon>Peronosporomycetes</taxon>
        <taxon>Peronosporales</taxon>
        <taxon>Peronosporaceae</taxon>
        <taxon>Phytophthora</taxon>
    </lineage>
</organism>
<feature type="non-terminal residue" evidence="2">
    <location>
        <position position="1"/>
    </location>
</feature>
<dbReference type="Gene3D" id="3.60.40.10">
    <property type="entry name" value="PPM-type phosphatase domain"/>
    <property type="match status" value="1"/>
</dbReference>
<dbReference type="CDD" id="cd00143">
    <property type="entry name" value="PP2Cc"/>
    <property type="match status" value="1"/>
</dbReference>
<evidence type="ECO:0000313" key="2">
    <source>
        <dbReference type="EMBL" id="EGZ28102.1"/>
    </source>
</evidence>
<dbReference type="PROSITE" id="PS51746">
    <property type="entry name" value="PPM_2"/>
    <property type="match status" value="1"/>
</dbReference>
<reference evidence="2 3" key="1">
    <citation type="journal article" date="2006" name="Science">
        <title>Phytophthora genome sequences uncover evolutionary origins and mechanisms of pathogenesis.</title>
        <authorList>
            <person name="Tyler B.M."/>
            <person name="Tripathy S."/>
            <person name="Zhang X."/>
            <person name="Dehal P."/>
            <person name="Jiang R.H."/>
            <person name="Aerts A."/>
            <person name="Arredondo F.D."/>
            <person name="Baxter L."/>
            <person name="Bensasson D."/>
            <person name="Beynon J.L."/>
            <person name="Chapman J."/>
            <person name="Damasceno C.M."/>
            <person name="Dorrance A.E."/>
            <person name="Dou D."/>
            <person name="Dickerman A.W."/>
            <person name="Dubchak I.L."/>
            <person name="Garbelotto M."/>
            <person name="Gijzen M."/>
            <person name="Gordon S.G."/>
            <person name="Govers F."/>
            <person name="Grunwald N.J."/>
            <person name="Huang W."/>
            <person name="Ivors K.L."/>
            <person name="Jones R.W."/>
            <person name="Kamoun S."/>
            <person name="Krampis K."/>
            <person name="Lamour K.H."/>
            <person name="Lee M.K."/>
            <person name="McDonald W.H."/>
            <person name="Medina M."/>
            <person name="Meijer H.J."/>
            <person name="Nordberg E.K."/>
            <person name="Maclean D.J."/>
            <person name="Ospina-Giraldo M.D."/>
            <person name="Morris P.F."/>
            <person name="Phuntumart V."/>
            <person name="Putnam N.H."/>
            <person name="Rash S."/>
            <person name="Rose J.K."/>
            <person name="Sakihama Y."/>
            <person name="Salamov A.A."/>
            <person name="Savidor A."/>
            <person name="Scheuring C.F."/>
            <person name="Smith B.M."/>
            <person name="Sobral B.W."/>
            <person name="Terry A."/>
            <person name="Torto-Alalibo T.A."/>
            <person name="Win J."/>
            <person name="Xu Z."/>
            <person name="Zhang H."/>
            <person name="Grigoriev I.V."/>
            <person name="Rokhsar D.S."/>
            <person name="Boore J.L."/>
        </authorList>
    </citation>
    <scope>NUCLEOTIDE SEQUENCE [LARGE SCALE GENOMIC DNA]</scope>
    <source>
        <strain evidence="2 3">P6497</strain>
    </source>
</reference>
<name>G4YH79_PHYSP</name>
<dbReference type="InParanoid" id="G4YH79"/>
<feature type="non-terminal residue" evidence="2">
    <location>
        <position position="162"/>
    </location>
</feature>
<protein>
    <recommendedName>
        <fullName evidence="1">PPM-type phosphatase domain-containing protein</fullName>
    </recommendedName>
</protein>
<gene>
    <name evidence="2" type="ORF">PHYSODRAFT_463946</name>
</gene>
<dbReference type="InterPro" id="IPR015655">
    <property type="entry name" value="PP2C"/>
</dbReference>